<feature type="compositionally biased region" description="Basic and acidic residues" evidence="1">
    <location>
        <begin position="1"/>
        <end position="11"/>
    </location>
</feature>
<gene>
    <name evidence="2" type="ORF">EJ05DRAFT_517676</name>
</gene>
<dbReference type="Proteomes" id="UP000799437">
    <property type="component" value="Unassembled WGS sequence"/>
</dbReference>
<evidence type="ECO:0000313" key="2">
    <source>
        <dbReference type="EMBL" id="KAF2757225.1"/>
    </source>
</evidence>
<organism evidence="2 3">
    <name type="scientific">Pseudovirgaria hyperparasitica</name>
    <dbReference type="NCBI Taxonomy" id="470096"/>
    <lineage>
        <taxon>Eukaryota</taxon>
        <taxon>Fungi</taxon>
        <taxon>Dikarya</taxon>
        <taxon>Ascomycota</taxon>
        <taxon>Pezizomycotina</taxon>
        <taxon>Dothideomycetes</taxon>
        <taxon>Dothideomycetes incertae sedis</taxon>
        <taxon>Acrospermales</taxon>
        <taxon>Acrospermaceae</taxon>
        <taxon>Pseudovirgaria</taxon>
    </lineage>
</organism>
<evidence type="ECO:0000256" key="1">
    <source>
        <dbReference type="SAM" id="MobiDB-lite"/>
    </source>
</evidence>
<proteinExistence type="predicted"/>
<feature type="compositionally biased region" description="Basic and acidic residues" evidence="1">
    <location>
        <begin position="267"/>
        <end position="276"/>
    </location>
</feature>
<dbReference type="RefSeq" id="XP_033599676.1">
    <property type="nucleotide sequence ID" value="XM_033748682.1"/>
</dbReference>
<accession>A0A6A6W3T8</accession>
<reference evidence="2" key="1">
    <citation type="journal article" date="2020" name="Stud. Mycol.">
        <title>101 Dothideomycetes genomes: a test case for predicting lifestyles and emergence of pathogens.</title>
        <authorList>
            <person name="Haridas S."/>
            <person name="Albert R."/>
            <person name="Binder M."/>
            <person name="Bloem J."/>
            <person name="Labutti K."/>
            <person name="Salamov A."/>
            <person name="Andreopoulos B."/>
            <person name="Baker S."/>
            <person name="Barry K."/>
            <person name="Bills G."/>
            <person name="Bluhm B."/>
            <person name="Cannon C."/>
            <person name="Castanera R."/>
            <person name="Culley D."/>
            <person name="Daum C."/>
            <person name="Ezra D."/>
            <person name="Gonzalez J."/>
            <person name="Henrissat B."/>
            <person name="Kuo A."/>
            <person name="Liang C."/>
            <person name="Lipzen A."/>
            <person name="Lutzoni F."/>
            <person name="Magnuson J."/>
            <person name="Mondo S."/>
            <person name="Nolan M."/>
            <person name="Ohm R."/>
            <person name="Pangilinan J."/>
            <person name="Park H.-J."/>
            <person name="Ramirez L."/>
            <person name="Alfaro M."/>
            <person name="Sun H."/>
            <person name="Tritt A."/>
            <person name="Yoshinaga Y."/>
            <person name="Zwiers L.-H."/>
            <person name="Turgeon B."/>
            <person name="Goodwin S."/>
            <person name="Spatafora J."/>
            <person name="Crous P."/>
            <person name="Grigoriev I."/>
        </authorList>
    </citation>
    <scope>NUCLEOTIDE SEQUENCE</scope>
    <source>
        <strain evidence="2">CBS 121739</strain>
    </source>
</reference>
<sequence>MERAKAGKRTSDLASGGEAKRHRSKKHSPGSSSEPPKKRKKQTSLSSHQHQEDEQEEYPQKGIKIEDYSTKADKQIRSRFLTLNELDCNSAVYKDAVKGIVEICLPSSEPAIQKLKEIVAEYKAYGARKDKRAEFKKQLKPAMLKRLGEFVVEDCKNSTEAALCAEVLGHVILKASTKFGDKIKDMLRDALRPTPIEISSGDEDMDESDDDVQLVEAARPVQAFSKSDGCAVSVEAESQQVEGAPGSVGITVGSSRPPTALPPSSDTGRKRPSLEATKRDACPKVLVTPLFDLLCRSNADFGKVIHDMRPPVYSHLLSAIRKRLTMFSCCTKLIINDAIPDMMAMIEDLNLNSYISAYVNQQDRHNAVVESLERMLELYVRRHPRLFPDVDWRLNGLLVLGLLRENSQELKALFPTCADRFEPLIYQIRMALLDRTRAKVPDSAALLVQTNGDYLTRSPGWNMNISDSCTGLESDLRSKFEASRTMKCNMADIEFLIEDTLEAFALYEPRAFPEFSKAQWDVIKKRQSAS</sequence>
<feature type="region of interest" description="Disordered" evidence="1">
    <location>
        <begin position="1"/>
        <end position="66"/>
    </location>
</feature>
<dbReference type="EMBL" id="ML996574">
    <property type="protein sequence ID" value="KAF2757225.1"/>
    <property type="molecule type" value="Genomic_DNA"/>
</dbReference>
<name>A0A6A6W3T8_9PEZI</name>
<dbReference type="AlphaFoldDB" id="A0A6A6W3T8"/>
<keyword evidence="3" id="KW-1185">Reference proteome</keyword>
<evidence type="ECO:0000313" key="3">
    <source>
        <dbReference type="Proteomes" id="UP000799437"/>
    </source>
</evidence>
<protein>
    <submittedName>
        <fullName evidence="2">Uncharacterized protein</fullName>
    </submittedName>
</protein>
<dbReference type="GeneID" id="54489736"/>
<feature type="compositionally biased region" description="Polar residues" evidence="1">
    <location>
        <begin position="252"/>
        <end position="266"/>
    </location>
</feature>
<feature type="region of interest" description="Disordered" evidence="1">
    <location>
        <begin position="241"/>
        <end position="276"/>
    </location>
</feature>